<protein>
    <submittedName>
        <fullName evidence="3">MoxR family ATPase</fullName>
    </submittedName>
</protein>
<evidence type="ECO:0000313" key="7">
    <source>
        <dbReference type="Proteomes" id="UP000283721"/>
    </source>
</evidence>
<sequence>MINRGIRQMNNAQLVIDEVKKAVKGKDDCIIKAFAAFLAGGHILLEDVPGVGKTTLAVAFSRAMALVNHRVQFTPDVLPADILGFSMYQKQTGEFVYREGAVMCNLFLADEINRTSPKTQSALLEVMEEGNVTVDGISRKVPEPFIVMATQNPKGSAGTQLLPESQLDRFMICMSMGYPSHEAEMDIAKGKSVKADEYTIKPVMNAQGLVEMQADVEQVFIHDSIYSYIVDLVDATRTSPYIELGVSPRGTIACVRMAKAYAYLSGRSYVIPSDVVSVFADVTKHRIVLNTKARVSHVSELSVIDEILKAVKQPTTYVKKAGNRD</sequence>
<dbReference type="GO" id="GO:0016887">
    <property type="term" value="F:ATP hydrolysis activity"/>
    <property type="evidence" value="ECO:0007669"/>
    <property type="project" value="InterPro"/>
</dbReference>
<dbReference type="EMBL" id="QSKC01000006">
    <property type="protein sequence ID" value="RHE32669.1"/>
    <property type="molecule type" value="Genomic_DNA"/>
</dbReference>
<accession>A0A395V214</accession>
<dbReference type="Gene3D" id="3.40.50.300">
    <property type="entry name" value="P-loop containing nucleotide triphosphate hydrolases"/>
    <property type="match status" value="1"/>
</dbReference>
<dbReference type="Pfam" id="PF17863">
    <property type="entry name" value="AAA_lid_2"/>
    <property type="match status" value="1"/>
</dbReference>
<dbReference type="PANTHER" id="PTHR42759">
    <property type="entry name" value="MOXR FAMILY PROTEIN"/>
    <property type="match status" value="1"/>
</dbReference>
<dbReference type="InterPro" id="IPR050764">
    <property type="entry name" value="CbbQ/NirQ/NorQ/GpvN"/>
</dbReference>
<dbReference type="PIRSF" id="PIRSF002849">
    <property type="entry name" value="AAA_ATPase_chaperone_MoxR_prd"/>
    <property type="match status" value="1"/>
</dbReference>
<dbReference type="AlphaFoldDB" id="A0A395V214"/>
<dbReference type="GO" id="GO:0005524">
    <property type="term" value="F:ATP binding"/>
    <property type="evidence" value="ECO:0007669"/>
    <property type="project" value="InterPro"/>
</dbReference>
<dbReference type="Pfam" id="PF07726">
    <property type="entry name" value="AAA_3"/>
    <property type="match status" value="1"/>
</dbReference>
<dbReference type="EMBL" id="QRUJ01000004">
    <property type="protein sequence ID" value="RGR55579.1"/>
    <property type="molecule type" value="Genomic_DNA"/>
</dbReference>
<dbReference type="Gene3D" id="1.10.8.80">
    <property type="entry name" value="Magnesium chelatase subunit I, C-Terminal domain"/>
    <property type="match status" value="1"/>
</dbReference>
<dbReference type="EMBL" id="QSES01000002">
    <property type="protein sequence ID" value="RGZ95445.1"/>
    <property type="molecule type" value="Genomic_DNA"/>
</dbReference>
<dbReference type="Proteomes" id="UP000285290">
    <property type="component" value="Unassembled WGS sequence"/>
</dbReference>
<dbReference type="CDD" id="cd00009">
    <property type="entry name" value="AAA"/>
    <property type="match status" value="1"/>
</dbReference>
<evidence type="ECO:0000313" key="8">
    <source>
        <dbReference type="Proteomes" id="UP000285290"/>
    </source>
</evidence>
<dbReference type="InterPro" id="IPR027417">
    <property type="entry name" value="P-loop_NTPase"/>
</dbReference>
<dbReference type="PANTHER" id="PTHR42759:SF5">
    <property type="entry name" value="METHANOL DEHYDROGENASE REGULATOR"/>
    <property type="match status" value="1"/>
</dbReference>
<evidence type="ECO:0000259" key="2">
    <source>
        <dbReference type="Pfam" id="PF17863"/>
    </source>
</evidence>
<evidence type="ECO:0000313" key="4">
    <source>
        <dbReference type="EMBL" id="RGZ95445.1"/>
    </source>
</evidence>
<evidence type="ECO:0000313" key="5">
    <source>
        <dbReference type="EMBL" id="RHE32669.1"/>
    </source>
</evidence>
<proteinExistence type="predicted"/>
<name>A0A395V214_9FIRM</name>
<evidence type="ECO:0000259" key="1">
    <source>
        <dbReference type="Pfam" id="PF07726"/>
    </source>
</evidence>
<dbReference type="Proteomes" id="UP000266066">
    <property type="component" value="Unassembled WGS sequence"/>
</dbReference>
<dbReference type="InterPro" id="IPR041628">
    <property type="entry name" value="ChlI/MoxR_AAA_lid"/>
</dbReference>
<feature type="domain" description="ChlI/MoxR AAA lid" evidence="2">
    <location>
        <begin position="235"/>
        <end position="305"/>
    </location>
</feature>
<comment type="caution">
    <text evidence="3">The sequence shown here is derived from an EMBL/GenBank/DDBJ whole genome shotgun (WGS) entry which is preliminary data.</text>
</comment>
<gene>
    <name evidence="5" type="ORF">DW753_06575</name>
    <name evidence="4" type="ORF">DW967_01265</name>
    <name evidence="3" type="ORF">DWY38_05480</name>
</gene>
<feature type="domain" description="ATPase AAA-3" evidence="1">
    <location>
        <begin position="42"/>
        <end position="172"/>
    </location>
</feature>
<reference evidence="6 7" key="1">
    <citation type="submission" date="2018-08" db="EMBL/GenBank/DDBJ databases">
        <title>A genome reference for cultivated species of the human gut microbiota.</title>
        <authorList>
            <person name="Zou Y."/>
            <person name="Xue W."/>
            <person name="Luo G."/>
        </authorList>
    </citation>
    <scope>NUCLEOTIDE SEQUENCE [LARGE SCALE GENOMIC DNA]</scope>
    <source>
        <strain evidence="3 6">AF25-15</strain>
        <strain evidence="5 8">AM29-10</strain>
        <strain evidence="4 7">AM47-6BH</strain>
    </source>
</reference>
<dbReference type="SUPFAM" id="SSF52540">
    <property type="entry name" value="P-loop containing nucleoside triphosphate hydrolases"/>
    <property type="match status" value="1"/>
</dbReference>
<organism evidence="3 6">
    <name type="scientific">Agathobacter rectalis</name>
    <dbReference type="NCBI Taxonomy" id="39491"/>
    <lineage>
        <taxon>Bacteria</taxon>
        <taxon>Bacillati</taxon>
        <taxon>Bacillota</taxon>
        <taxon>Clostridia</taxon>
        <taxon>Lachnospirales</taxon>
        <taxon>Lachnospiraceae</taxon>
        <taxon>Agathobacter</taxon>
    </lineage>
</organism>
<dbReference type="Proteomes" id="UP000283721">
    <property type="component" value="Unassembled WGS sequence"/>
</dbReference>
<evidence type="ECO:0000313" key="6">
    <source>
        <dbReference type="Proteomes" id="UP000266066"/>
    </source>
</evidence>
<evidence type="ECO:0000313" key="3">
    <source>
        <dbReference type="EMBL" id="RGR55579.1"/>
    </source>
</evidence>
<dbReference type="InterPro" id="IPR011703">
    <property type="entry name" value="ATPase_AAA-3"/>
</dbReference>